<gene>
    <name evidence="2" type="primary">Jrkl_3</name>
    <name evidence="2" type="ORF">g.130505</name>
</gene>
<dbReference type="EMBL" id="GGMS01013832">
    <property type="protein sequence ID" value="MBY83035.1"/>
    <property type="molecule type" value="Transcribed_RNA"/>
</dbReference>
<dbReference type="PANTHER" id="PTHR19303:SF16">
    <property type="entry name" value="JERKY PROTEIN HOMOLOG-LIKE"/>
    <property type="match status" value="1"/>
</dbReference>
<dbReference type="Pfam" id="PF03184">
    <property type="entry name" value="DDE_1"/>
    <property type="match status" value="1"/>
</dbReference>
<proteinExistence type="predicted"/>
<dbReference type="GO" id="GO:0003677">
    <property type="term" value="F:DNA binding"/>
    <property type="evidence" value="ECO:0007669"/>
    <property type="project" value="TreeGrafter"/>
</dbReference>
<dbReference type="InterPro" id="IPR050863">
    <property type="entry name" value="CenT-Element_Derived"/>
</dbReference>
<dbReference type="GO" id="GO:0005634">
    <property type="term" value="C:nucleus"/>
    <property type="evidence" value="ECO:0007669"/>
    <property type="project" value="TreeGrafter"/>
</dbReference>
<dbReference type="OrthoDB" id="6609393at2759"/>
<reference evidence="2" key="1">
    <citation type="submission" date="2018-04" db="EMBL/GenBank/DDBJ databases">
        <title>Transcriptome assembly of Sipha flava.</title>
        <authorList>
            <person name="Scully E.D."/>
            <person name="Geib S.M."/>
            <person name="Palmer N.A."/>
            <person name="Koch K."/>
            <person name="Bradshaw J."/>
            <person name="Heng-Moss T."/>
            <person name="Sarath G."/>
        </authorList>
    </citation>
    <scope>NUCLEOTIDE SEQUENCE</scope>
</reference>
<dbReference type="PANTHER" id="PTHR19303">
    <property type="entry name" value="TRANSPOSON"/>
    <property type="match status" value="1"/>
</dbReference>
<protein>
    <submittedName>
        <fullName evidence="2">Jerky-like</fullName>
    </submittedName>
</protein>
<dbReference type="InterPro" id="IPR004875">
    <property type="entry name" value="DDE_SF_endonuclease_dom"/>
</dbReference>
<dbReference type="AlphaFoldDB" id="A0A2S2QZ92"/>
<organism evidence="2">
    <name type="scientific">Sipha flava</name>
    <name type="common">yellow sugarcane aphid</name>
    <dbReference type="NCBI Taxonomy" id="143950"/>
    <lineage>
        <taxon>Eukaryota</taxon>
        <taxon>Metazoa</taxon>
        <taxon>Ecdysozoa</taxon>
        <taxon>Arthropoda</taxon>
        <taxon>Hexapoda</taxon>
        <taxon>Insecta</taxon>
        <taxon>Pterygota</taxon>
        <taxon>Neoptera</taxon>
        <taxon>Paraneoptera</taxon>
        <taxon>Hemiptera</taxon>
        <taxon>Sternorrhyncha</taxon>
        <taxon>Aphidomorpha</taxon>
        <taxon>Aphidoidea</taxon>
        <taxon>Aphididae</taxon>
        <taxon>Sipha</taxon>
    </lineage>
</organism>
<name>A0A2S2QZ92_9HEMI</name>
<accession>A0A2S2QZ92</accession>
<sequence length="274" mass="31902">MNQEIFKEWFEKNFFSQVREHLKSQNLPQKAVLLIDNAPSHPVDLKSEDGNIFVKFLTPNITAFIQPMDQRVIASMKKNYRKSLLEKRIEEGHDLKSFWKDYTILDSIYDINTAWRLVKQTTLVKSWRKILPSVENTLIGEEEKEVSAFDLANFSKSLTRGENVDEENINEWINCDANDQGFERLSDEQIVSEALGTVSESEGEEEENDEVNKVKQVSHEAALKHVDGIIKFLEEQDDTILCDKMLLKKLQSQVKKKSFQTKKQQLVIYFFAHK</sequence>
<evidence type="ECO:0000313" key="2">
    <source>
        <dbReference type="EMBL" id="MBY83035.1"/>
    </source>
</evidence>
<evidence type="ECO:0000259" key="1">
    <source>
        <dbReference type="Pfam" id="PF03184"/>
    </source>
</evidence>
<feature type="domain" description="DDE-1" evidence="1">
    <location>
        <begin position="1"/>
        <end position="127"/>
    </location>
</feature>